<keyword evidence="6" id="KW-0564">Palmitate</keyword>
<dbReference type="Pfam" id="PF01441">
    <property type="entry name" value="Lipoprotein_6"/>
    <property type="match status" value="1"/>
</dbReference>
<keyword evidence="10" id="KW-0614">Plasmid</keyword>
<dbReference type="AlphaFoldDB" id="A0A172XD16"/>
<proteinExistence type="inferred from homology"/>
<evidence type="ECO:0000313" key="11">
    <source>
        <dbReference type="Proteomes" id="UP000264231"/>
    </source>
</evidence>
<evidence type="ECO:0000313" key="10">
    <source>
        <dbReference type="EMBL" id="ANF34550.1"/>
    </source>
</evidence>
<reference evidence="10 11" key="1">
    <citation type="submission" date="2016-05" db="EMBL/GenBank/DDBJ databases">
        <title>Chromosome and linear plasmid sequence of a 2015 human isolate of tick-borne relapsing fever spirochete, Borrelia turicatae.</title>
        <authorList>
            <person name="Kingry L.C."/>
            <person name="Dhwani B."/>
            <person name="Replogle A."/>
            <person name="Sexton C."/>
            <person name="Rowe L."/>
            <person name="Stermole B.M."/>
            <person name="Christensen A.M."/>
            <person name="Schriefer M.E."/>
        </authorList>
    </citation>
    <scope>NUCLEOTIDE SEQUENCE [LARGE SCALE GENOMIC DNA]</scope>
    <source>
        <strain evidence="10 11">BTE5EL</strain>
        <plasmid evidence="10 11">lp31</plasmid>
    </source>
</reference>
<dbReference type="GO" id="GO:0009279">
    <property type="term" value="C:cell outer membrane"/>
    <property type="evidence" value="ECO:0007669"/>
    <property type="project" value="UniProtKB-SubCell"/>
</dbReference>
<dbReference type="EMBL" id="CP015633">
    <property type="protein sequence ID" value="ANF34550.1"/>
    <property type="molecule type" value="Genomic_DNA"/>
</dbReference>
<feature type="chain" id="PRO_5008003327" evidence="9">
    <location>
        <begin position="24"/>
        <end position="208"/>
    </location>
</feature>
<dbReference type="Proteomes" id="UP000264231">
    <property type="component" value="Plasmid lp31"/>
</dbReference>
<keyword evidence="5" id="KW-0472">Membrane</keyword>
<geneLocation type="plasmid" evidence="10 11">
    <name>lp31</name>
</geneLocation>
<gene>
    <name evidence="10" type="ORF">A7978_05810</name>
</gene>
<dbReference type="Gene3D" id="1.20.120.240">
    <property type="entry name" value="Lipoprotein, type 6"/>
    <property type="match status" value="1"/>
</dbReference>
<dbReference type="RefSeq" id="WP_119024461.1">
    <property type="nucleotide sequence ID" value="NZ_CP015633.1"/>
</dbReference>
<evidence type="ECO:0000256" key="7">
    <source>
        <dbReference type="ARBA" id="ARBA00023237"/>
    </source>
</evidence>
<dbReference type="InterPro" id="IPR001800">
    <property type="entry name" value="Lipoprotein_OspC"/>
</dbReference>
<accession>A0A172XD16</accession>
<feature type="signal peptide" evidence="9">
    <location>
        <begin position="1"/>
        <end position="23"/>
    </location>
</feature>
<keyword evidence="7" id="KW-0998">Cell outer membrane</keyword>
<comment type="subcellular location">
    <subcellularLocation>
        <location evidence="2">Cell outer membrane</location>
        <topology evidence="2">Lipid-anchor</topology>
    </subcellularLocation>
</comment>
<dbReference type="PROSITE" id="PS51257">
    <property type="entry name" value="PROKAR_LIPOPROTEIN"/>
    <property type="match status" value="1"/>
</dbReference>
<keyword evidence="8" id="KW-0449">Lipoprotein</keyword>
<evidence type="ECO:0000256" key="2">
    <source>
        <dbReference type="ARBA" id="ARBA00004459"/>
    </source>
</evidence>
<dbReference type="InterPro" id="IPR036437">
    <property type="entry name" value="OspC-like_sf"/>
</dbReference>
<organism evidence="10 11">
    <name type="scientific">Borrelia turicatae</name>
    <dbReference type="NCBI Taxonomy" id="142"/>
    <lineage>
        <taxon>Bacteria</taxon>
        <taxon>Pseudomonadati</taxon>
        <taxon>Spirochaetota</taxon>
        <taxon>Spirochaetia</taxon>
        <taxon>Spirochaetales</taxon>
        <taxon>Borreliaceae</taxon>
        <taxon>Borrelia</taxon>
    </lineage>
</organism>
<keyword evidence="4 9" id="KW-0732">Signal</keyword>
<comment type="function">
    <text evidence="1">The Vlp and Vsp proteins are antigenically distinct proteins, only one vlp or vsp gene is transcriptionally active at any one time. Switching between these genes is a mechanism of host immune response evasion.</text>
</comment>
<evidence type="ECO:0000256" key="8">
    <source>
        <dbReference type="ARBA" id="ARBA00023288"/>
    </source>
</evidence>
<evidence type="ECO:0000256" key="4">
    <source>
        <dbReference type="ARBA" id="ARBA00022729"/>
    </source>
</evidence>
<evidence type="ECO:0000256" key="3">
    <source>
        <dbReference type="ARBA" id="ARBA00008719"/>
    </source>
</evidence>
<evidence type="ECO:0000256" key="1">
    <source>
        <dbReference type="ARBA" id="ARBA00003932"/>
    </source>
</evidence>
<evidence type="ECO:0000256" key="9">
    <source>
        <dbReference type="SAM" id="SignalP"/>
    </source>
</evidence>
<comment type="similarity">
    <text evidence="3">Belongs to the variable small protein (Vsp) family.</text>
</comment>
<name>A0A172XD16_BORTU</name>
<protein>
    <submittedName>
        <fullName evidence="10">Variable small protein 1</fullName>
    </submittedName>
</protein>
<dbReference type="SUPFAM" id="SSF63515">
    <property type="entry name" value="Outer surface protein C (OspC)"/>
    <property type="match status" value="1"/>
</dbReference>
<sequence length="208" mass="21881">MKRITLSALLMTLFLLLSCNNSGKNLKEDEVAKSDGTVLDLNSVSKNITNAVDFAKSVKEVHTLVKSIDELAKAIGKKIQNQDTLGTMAGKNGSLLAGVFQVILTVETKLTELEKKKGLSDALKAKITNVKGEGTGLVNKLKGGHAELGIEGATDENAKKAIDRVNEANGDKGAEELGKLNTAIDELLKAAESAVATAITELTTPAKP</sequence>
<evidence type="ECO:0000256" key="6">
    <source>
        <dbReference type="ARBA" id="ARBA00023139"/>
    </source>
</evidence>
<evidence type="ECO:0000256" key="5">
    <source>
        <dbReference type="ARBA" id="ARBA00023136"/>
    </source>
</evidence>